<dbReference type="EMBL" id="GBRH01235248">
    <property type="protein sequence ID" value="JAD62647.1"/>
    <property type="molecule type" value="Transcribed_RNA"/>
</dbReference>
<protein>
    <submittedName>
        <fullName evidence="1">Uncharacterized protein</fullName>
    </submittedName>
</protein>
<organism evidence="1">
    <name type="scientific">Arundo donax</name>
    <name type="common">Giant reed</name>
    <name type="synonym">Donax arundinaceus</name>
    <dbReference type="NCBI Taxonomy" id="35708"/>
    <lineage>
        <taxon>Eukaryota</taxon>
        <taxon>Viridiplantae</taxon>
        <taxon>Streptophyta</taxon>
        <taxon>Embryophyta</taxon>
        <taxon>Tracheophyta</taxon>
        <taxon>Spermatophyta</taxon>
        <taxon>Magnoliopsida</taxon>
        <taxon>Liliopsida</taxon>
        <taxon>Poales</taxon>
        <taxon>Poaceae</taxon>
        <taxon>PACMAD clade</taxon>
        <taxon>Arundinoideae</taxon>
        <taxon>Arundineae</taxon>
        <taxon>Arundo</taxon>
    </lineage>
</organism>
<dbReference type="AlphaFoldDB" id="A0A0A9BTS5"/>
<proteinExistence type="predicted"/>
<sequence>MFTRKGHSAVHSYSTLLSALCYRVQLMSFWNLRFEPLLLSRCFLKALCW</sequence>
<reference evidence="1" key="1">
    <citation type="submission" date="2014-09" db="EMBL/GenBank/DDBJ databases">
        <authorList>
            <person name="Magalhaes I.L.F."/>
            <person name="Oliveira U."/>
            <person name="Santos F.R."/>
            <person name="Vidigal T.H.D.A."/>
            <person name="Brescovit A.D."/>
            <person name="Santos A.J."/>
        </authorList>
    </citation>
    <scope>NUCLEOTIDE SEQUENCE</scope>
    <source>
        <tissue evidence="1">Shoot tissue taken approximately 20 cm above the soil surface</tissue>
    </source>
</reference>
<evidence type="ECO:0000313" key="1">
    <source>
        <dbReference type="EMBL" id="JAD62647.1"/>
    </source>
</evidence>
<name>A0A0A9BTS5_ARUDO</name>
<accession>A0A0A9BTS5</accession>
<reference evidence="1" key="2">
    <citation type="journal article" date="2015" name="Data Brief">
        <title>Shoot transcriptome of the giant reed, Arundo donax.</title>
        <authorList>
            <person name="Barrero R.A."/>
            <person name="Guerrero F.D."/>
            <person name="Moolhuijzen P."/>
            <person name="Goolsby J.A."/>
            <person name="Tidwell J."/>
            <person name="Bellgard S.E."/>
            <person name="Bellgard M.I."/>
        </authorList>
    </citation>
    <scope>NUCLEOTIDE SEQUENCE</scope>
    <source>
        <tissue evidence="1">Shoot tissue taken approximately 20 cm above the soil surface</tissue>
    </source>
</reference>